<sequence>MASSIKHTGTHNNKKVVVLFRQTPNEDHMALVVYSDSMPSLIHDAVMECVQSDIGQQADNFADALQRKTMTDGRVALTVLHQEGYIKKVQTNQVI</sequence>
<gene>
    <name evidence="1" type="ORF">METZ01_LOCUS508570</name>
</gene>
<evidence type="ECO:0000313" key="1">
    <source>
        <dbReference type="EMBL" id="SVE55716.1"/>
    </source>
</evidence>
<protein>
    <submittedName>
        <fullName evidence="1">Uncharacterized protein</fullName>
    </submittedName>
</protein>
<dbReference type="EMBL" id="UINC01225581">
    <property type="protein sequence ID" value="SVE55716.1"/>
    <property type="molecule type" value="Genomic_DNA"/>
</dbReference>
<organism evidence="1">
    <name type="scientific">marine metagenome</name>
    <dbReference type="NCBI Taxonomy" id="408172"/>
    <lineage>
        <taxon>unclassified sequences</taxon>
        <taxon>metagenomes</taxon>
        <taxon>ecological metagenomes</taxon>
    </lineage>
</organism>
<feature type="non-terminal residue" evidence="1">
    <location>
        <position position="95"/>
    </location>
</feature>
<accession>A0A383EFS3</accession>
<proteinExistence type="predicted"/>
<name>A0A383EFS3_9ZZZZ</name>
<reference evidence="1" key="1">
    <citation type="submission" date="2018-05" db="EMBL/GenBank/DDBJ databases">
        <authorList>
            <person name="Lanie J.A."/>
            <person name="Ng W.-L."/>
            <person name="Kazmierczak K.M."/>
            <person name="Andrzejewski T.M."/>
            <person name="Davidsen T.M."/>
            <person name="Wayne K.J."/>
            <person name="Tettelin H."/>
            <person name="Glass J.I."/>
            <person name="Rusch D."/>
            <person name="Podicherti R."/>
            <person name="Tsui H.-C.T."/>
            <person name="Winkler M.E."/>
        </authorList>
    </citation>
    <scope>NUCLEOTIDE SEQUENCE</scope>
</reference>
<dbReference type="AlphaFoldDB" id="A0A383EFS3"/>